<feature type="compositionally biased region" description="Basic and acidic residues" evidence="1">
    <location>
        <begin position="111"/>
        <end position="135"/>
    </location>
</feature>
<evidence type="ECO:0008006" key="4">
    <source>
        <dbReference type="Google" id="ProtNLM"/>
    </source>
</evidence>
<accession>M0INU1</accession>
<proteinExistence type="predicted"/>
<dbReference type="PATRIC" id="fig|662480.6.peg.279"/>
<dbReference type="Proteomes" id="UP000011508">
    <property type="component" value="Unassembled WGS sequence"/>
</dbReference>
<dbReference type="NCBIfam" id="TIGR04031">
    <property type="entry name" value="Htur_1727_fam"/>
    <property type="match status" value="1"/>
</dbReference>
<dbReference type="InterPro" id="IPR009359">
    <property type="entry name" value="PaaB"/>
</dbReference>
<comment type="caution">
    <text evidence="2">The sequence shown here is derived from an EMBL/GenBank/DDBJ whole genome shotgun (WGS) entry which is preliminary data.</text>
</comment>
<protein>
    <recommendedName>
        <fullName evidence="4">RSAM-partnered protein</fullName>
    </recommendedName>
</protein>
<reference evidence="2 3" key="1">
    <citation type="journal article" date="2014" name="PLoS Genet.">
        <title>Phylogenetically driven sequencing of extremely halophilic archaea reveals strategies for static and dynamic osmo-response.</title>
        <authorList>
            <person name="Becker E.A."/>
            <person name="Seitzer P.M."/>
            <person name="Tritt A."/>
            <person name="Larsen D."/>
            <person name="Krusor M."/>
            <person name="Yao A.I."/>
            <person name="Wu D."/>
            <person name="Madern D."/>
            <person name="Eisen J.A."/>
            <person name="Darling A.E."/>
            <person name="Facciotti M.T."/>
        </authorList>
    </citation>
    <scope>NUCLEOTIDE SEQUENCE [LARGE SCALE GENOMIC DNA]</scope>
    <source>
        <strain evidence="2 3">ATCC BAA-897</strain>
    </source>
</reference>
<sequence>MAEQVESFDSHALKTGETSVAVPPEGDGMDDDDPRRRPRIDGTRQWEVFYRDTPTEPMRHVGSVTAPSEDLATEQARTLFGDGGGGGDGDADLWLAPADEFLRLGGNDLAAKGEESTDGTEHRGMEHDGAGDARGVENGVSVE</sequence>
<feature type="region of interest" description="Disordered" evidence="1">
    <location>
        <begin position="109"/>
        <end position="143"/>
    </location>
</feature>
<dbReference type="Pfam" id="PF06243">
    <property type="entry name" value="PaaB"/>
    <property type="match status" value="1"/>
</dbReference>
<organism evidence="2 3">
    <name type="scientific">Haloferax sulfurifontis ATCC BAA-897</name>
    <dbReference type="NCBI Taxonomy" id="662480"/>
    <lineage>
        <taxon>Archaea</taxon>
        <taxon>Methanobacteriati</taxon>
        <taxon>Methanobacteriota</taxon>
        <taxon>Stenosarchaea group</taxon>
        <taxon>Halobacteria</taxon>
        <taxon>Halobacteriales</taxon>
        <taxon>Haloferacaceae</taxon>
        <taxon>Haloferax</taxon>
    </lineage>
</organism>
<dbReference type="InterPro" id="IPR023976">
    <property type="entry name" value="CHP04031_Htur1727"/>
</dbReference>
<evidence type="ECO:0000313" key="2">
    <source>
        <dbReference type="EMBL" id="ELZ98486.1"/>
    </source>
</evidence>
<gene>
    <name evidence="2" type="ORF">C441_01379</name>
</gene>
<dbReference type="EMBL" id="AOLM01000003">
    <property type="protein sequence ID" value="ELZ98486.1"/>
    <property type="molecule type" value="Genomic_DNA"/>
</dbReference>
<evidence type="ECO:0000313" key="3">
    <source>
        <dbReference type="Proteomes" id="UP000011508"/>
    </source>
</evidence>
<feature type="compositionally biased region" description="Basic and acidic residues" evidence="1">
    <location>
        <begin position="33"/>
        <end position="59"/>
    </location>
</feature>
<keyword evidence="3" id="KW-1185">Reference proteome</keyword>
<feature type="region of interest" description="Disordered" evidence="1">
    <location>
        <begin position="1"/>
        <end position="72"/>
    </location>
</feature>
<name>M0INU1_9EURY</name>
<evidence type="ECO:0000256" key="1">
    <source>
        <dbReference type="SAM" id="MobiDB-lite"/>
    </source>
</evidence>
<dbReference type="InterPro" id="IPR038693">
    <property type="entry name" value="PaaB_sf"/>
</dbReference>
<dbReference type="Gene3D" id="3.10.20.520">
    <property type="entry name" value="Phenylacetic acid degradation B"/>
    <property type="match status" value="1"/>
</dbReference>
<dbReference type="AlphaFoldDB" id="M0INU1"/>